<proteinExistence type="predicted"/>
<dbReference type="AlphaFoldDB" id="A0A8J7I749"/>
<dbReference type="InterPro" id="IPR012334">
    <property type="entry name" value="Pectin_lyas_fold"/>
</dbReference>
<dbReference type="EMBL" id="JAECZA010000149">
    <property type="protein sequence ID" value="MBH8575463.1"/>
    <property type="molecule type" value="Genomic_DNA"/>
</dbReference>
<dbReference type="InterPro" id="IPR008638">
    <property type="entry name" value="FhaB/CdiA-like_TPS"/>
</dbReference>
<dbReference type="SUPFAM" id="SSF51126">
    <property type="entry name" value="Pectin lyase-like"/>
    <property type="match status" value="3"/>
</dbReference>
<protein>
    <submittedName>
        <fullName evidence="2">S-layer family protein</fullName>
    </submittedName>
</protein>
<dbReference type="Gene3D" id="2.160.20.10">
    <property type="entry name" value="Single-stranded right-handed beta-helix, Pectin lyase-like"/>
    <property type="match status" value="2"/>
</dbReference>
<evidence type="ECO:0000313" key="3">
    <source>
        <dbReference type="Proteomes" id="UP000662314"/>
    </source>
</evidence>
<keyword evidence="3" id="KW-1185">Reference proteome</keyword>
<dbReference type="InterPro" id="IPR011050">
    <property type="entry name" value="Pectin_lyase_fold/virulence"/>
</dbReference>
<comment type="caution">
    <text evidence="2">The sequence shown here is derived from an EMBL/GenBank/DDBJ whole genome shotgun (WGS) entry which is preliminary data.</text>
</comment>
<dbReference type="Proteomes" id="UP000662314">
    <property type="component" value="Unassembled WGS sequence"/>
</dbReference>
<evidence type="ECO:0000313" key="2">
    <source>
        <dbReference type="EMBL" id="MBH8575463.1"/>
    </source>
</evidence>
<dbReference type="Pfam" id="PF05860">
    <property type="entry name" value="TPS"/>
    <property type="match status" value="1"/>
</dbReference>
<gene>
    <name evidence="2" type="ORF">I8752_21110</name>
</gene>
<organism evidence="2 3">
    <name type="scientific">Dendronalium phyllosphericum CENA369</name>
    <dbReference type="NCBI Taxonomy" id="1725256"/>
    <lineage>
        <taxon>Bacteria</taxon>
        <taxon>Bacillati</taxon>
        <taxon>Cyanobacteriota</taxon>
        <taxon>Cyanophyceae</taxon>
        <taxon>Nostocales</taxon>
        <taxon>Nostocaceae</taxon>
        <taxon>Dendronalium</taxon>
        <taxon>Dendronalium phyllosphericum</taxon>
    </lineage>
</organism>
<evidence type="ECO:0000259" key="1">
    <source>
        <dbReference type="Pfam" id="PF05860"/>
    </source>
</evidence>
<reference evidence="2 3" key="1">
    <citation type="journal article" date="2021" name="Int. J. Syst. Evol. Microbiol.">
        <title>Amazonocrinis nigriterrae gen. nov., sp. nov., Atlanticothrix silvestris gen. nov., sp. nov. and Dendronalium phyllosphericum gen. nov., sp. nov., nostocacean cyanobacteria from Brazilian environments.</title>
        <authorList>
            <person name="Alvarenga D.O."/>
            <person name="Andreote A.P.D."/>
            <person name="Branco L.H.Z."/>
            <person name="Delbaje E."/>
            <person name="Cruz R.B."/>
            <person name="Varani A.M."/>
            <person name="Fiore M.F."/>
        </authorList>
    </citation>
    <scope>NUCLEOTIDE SEQUENCE [LARGE SCALE GENOMIC DNA]</scope>
    <source>
        <strain evidence="2 3">CENA369</strain>
    </source>
</reference>
<name>A0A8J7I749_9NOST</name>
<sequence length="643" mass="65698">MSSNQIGLQVKSGNTLGFIGNNIFLEGGTLTAREGRVELNSINDGLVNIFPDSSGWNFSFGSVSSFSNIDLSNRAFINANGNGNSSIHIQGKGVILTDGSVILIQNQGITPAGALSVTASEFLKINGSDPVARIAGSLRNESLSLGAGGDIKILVPKVILENGGQINTLTFGKAPGGNIFVNASDSVQLLGVSPLTPRLFSLIAAGAFGSGNAGNITLSTPKLVVKNGSAVTSSNFGSGQGGNVILNAANSIEVTGYAPVVFQPSTIASTTFNTGNAGSLTINTSTLIVQDGGTIDASTLSSGNSGSVTINASDSVTLSGKMATINNPSSVISSASTVPQVLQQLYRIPPIPSGESGDVTINTPSLSISNGGLVSVRNEGIGNAGNVNITTNRINIFNNGGGISATTAVGEGGDIKITSNIIQLSSGNISATAGQQGTSGNGGNIIINTHILTASNNSAITANAFEGRGGNIRINTQGLFISPKTQITTTSQRGIDGIVQINFQDRNPEQLKAQPEAIAQTPKIASVCPGRSGAVAGKFVIRGRESAPAELDDPLYNQAFLESSSIPVVENQPLTKTQSSTVEDTTQIVEAQGWVFDSNGQVTLVATKPNEVTPNSPLNSSSCSSVTPVSQLFPLVETSYSDD</sequence>
<accession>A0A8J7I749</accession>
<feature type="domain" description="Filamentous haemagglutinin FhaB/tRNA nuclease CdiA-like TPS" evidence="1">
    <location>
        <begin position="3"/>
        <end position="85"/>
    </location>
</feature>